<evidence type="ECO:0000256" key="1">
    <source>
        <dbReference type="PROSITE-ProRule" id="PRU00176"/>
    </source>
</evidence>
<accession>A0ABR2HW02</accession>
<dbReference type="SMART" id="SM00360">
    <property type="entry name" value="RRM"/>
    <property type="match status" value="2"/>
</dbReference>
<feature type="region of interest" description="Disordered" evidence="2">
    <location>
        <begin position="30"/>
        <end position="58"/>
    </location>
</feature>
<dbReference type="Pfam" id="PF00076">
    <property type="entry name" value="RRM_1"/>
    <property type="match status" value="1"/>
</dbReference>
<evidence type="ECO:0000259" key="3">
    <source>
        <dbReference type="PROSITE" id="PS50102"/>
    </source>
</evidence>
<dbReference type="EMBL" id="JAPFFF010000023">
    <property type="protein sequence ID" value="KAK8852759.1"/>
    <property type="molecule type" value="Genomic_DNA"/>
</dbReference>
<feature type="compositionally biased region" description="Basic and acidic residues" evidence="2">
    <location>
        <begin position="302"/>
        <end position="335"/>
    </location>
</feature>
<gene>
    <name evidence="4" type="ORF">M9Y10_017749</name>
</gene>
<organism evidence="4 5">
    <name type="scientific">Tritrichomonas musculus</name>
    <dbReference type="NCBI Taxonomy" id="1915356"/>
    <lineage>
        <taxon>Eukaryota</taxon>
        <taxon>Metamonada</taxon>
        <taxon>Parabasalia</taxon>
        <taxon>Tritrichomonadida</taxon>
        <taxon>Tritrichomonadidae</taxon>
        <taxon>Tritrichomonas</taxon>
    </lineage>
</organism>
<dbReference type="PANTHER" id="PTHR48036">
    <property type="entry name" value="SPLICING FACTOR (PAD-1), PUTATIVE (AFU_ORTHOLOGUE AFUA_1G15810)-RELATED"/>
    <property type="match status" value="1"/>
</dbReference>
<dbReference type="InterPro" id="IPR012677">
    <property type="entry name" value="Nucleotide-bd_a/b_plait_sf"/>
</dbReference>
<feature type="domain" description="RRM" evidence="3">
    <location>
        <begin position="168"/>
        <end position="244"/>
    </location>
</feature>
<dbReference type="PROSITE" id="PS50102">
    <property type="entry name" value="RRM"/>
    <property type="match status" value="2"/>
</dbReference>
<feature type="compositionally biased region" description="Polar residues" evidence="2">
    <location>
        <begin position="287"/>
        <end position="301"/>
    </location>
</feature>
<dbReference type="Gene3D" id="3.30.70.330">
    <property type="match status" value="2"/>
</dbReference>
<dbReference type="InterPro" id="IPR000504">
    <property type="entry name" value="RRM_dom"/>
</dbReference>
<dbReference type="Proteomes" id="UP001470230">
    <property type="component" value="Unassembled WGS sequence"/>
</dbReference>
<dbReference type="SUPFAM" id="SSF54928">
    <property type="entry name" value="RNA-binding domain, RBD"/>
    <property type="match status" value="2"/>
</dbReference>
<keyword evidence="5" id="KW-1185">Reference proteome</keyword>
<dbReference type="InterPro" id="IPR006509">
    <property type="entry name" value="RBM39_SF"/>
</dbReference>
<feature type="region of interest" description="Disordered" evidence="2">
    <location>
        <begin position="236"/>
        <end position="356"/>
    </location>
</feature>
<comment type="caution">
    <text evidence="4">The sequence shown here is derived from an EMBL/GenBank/DDBJ whole genome shotgun (WGS) entry which is preliminary data.</text>
</comment>
<reference evidence="4 5" key="1">
    <citation type="submission" date="2024-04" db="EMBL/GenBank/DDBJ databases">
        <title>Tritrichomonas musculus Genome.</title>
        <authorList>
            <person name="Alves-Ferreira E."/>
            <person name="Grigg M."/>
            <person name="Lorenzi H."/>
            <person name="Galac M."/>
        </authorList>
    </citation>
    <scope>NUCLEOTIDE SEQUENCE [LARGE SCALE GENOMIC DNA]</scope>
    <source>
        <strain evidence="4 5">EAF2021</strain>
    </source>
</reference>
<sequence length="356" mass="40482">MTDKSALDDLFNEPEPSKFLSTYLSTKITDLKPDFDEPEPQSSKQKQPEEPEVDEEERNKRTLFLGNLPTKATAHQIKSLIGNNLVESVRIRNIAVSDKKLKKQVAVRRHLIDEEGTCSAYVVMKNESDVDEAINKFNGYKFMENTIRADHATMKGQKNKIDNTINRKSVFVGHIPFDATEDDIRGIFENCGKIDHVRLLRDEKGKSRGVCYVTFESEDAIPWALQFNGSEFKKEKLTVQRSNPGKAEKTKKKKEQAENLKKERKLAKKDKPTGKFGNRKKRYQVKPGSNANTKAKSSPRSKSAEKGDSKNAGKKTDTSFEGRRARASKSDEKNQAIRNYIKMRAHVNKKRKEASS</sequence>
<protein>
    <submittedName>
        <fullName evidence="4">RNA-binding protein 34</fullName>
    </submittedName>
</protein>
<evidence type="ECO:0000313" key="4">
    <source>
        <dbReference type="EMBL" id="KAK8852759.1"/>
    </source>
</evidence>
<name>A0ABR2HW02_9EUKA</name>
<evidence type="ECO:0000256" key="2">
    <source>
        <dbReference type="SAM" id="MobiDB-lite"/>
    </source>
</evidence>
<feature type="domain" description="RRM" evidence="3">
    <location>
        <begin position="61"/>
        <end position="154"/>
    </location>
</feature>
<keyword evidence="1" id="KW-0694">RNA-binding</keyword>
<proteinExistence type="predicted"/>
<evidence type="ECO:0000313" key="5">
    <source>
        <dbReference type="Proteomes" id="UP001470230"/>
    </source>
</evidence>
<feature type="compositionally biased region" description="Basic residues" evidence="2">
    <location>
        <begin position="341"/>
        <end position="356"/>
    </location>
</feature>
<dbReference type="InterPro" id="IPR035979">
    <property type="entry name" value="RBD_domain_sf"/>
</dbReference>